<dbReference type="RefSeq" id="WP_149279871.1">
    <property type="nucleotide sequence ID" value="NZ_CP043506.1"/>
</dbReference>
<keyword evidence="10" id="KW-0472">Membrane</keyword>
<evidence type="ECO:0000256" key="5">
    <source>
        <dbReference type="ARBA" id="ARBA00022475"/>
    </source>
</evidence>
<dbReference type="InterPro" id="IPR003439">
    <property type="entry name" value="ABC_transporter-like_ATP-bd"/>
</dbReference>
<accession>A0A5C1YSJ7</accession>
<dbReference type="SMART" id="SM00382">
    <property type="entry name" value="AAA"/>
    <property type="match status" value="1"/>
</dbReference>
<gene>
    <name evidence="12" type="ORF">FLP30_11140</name>
</gene>
<keyword evidence="7 12" id="KW-0067">ATP-binding</keyword>
<dbReference type="GO" id="GO:0016887">
    <property type="term" value="F:ATP hydrolysis activity"/>
    <property type="evidence" value="ECO:0007669"/>
    <property type="project" value="InterPro"/>
</dbReference>
<keyword evidence="8" id="KW-1278">Translocase</keyword>
<dbReference type="InterPro" id="IPR027417">
    <property type="entry name" value="P-loop_NTPase"/>
</dbReference>
<keyword evidence="9" id="KW-0029">Amino-acid transport</keyword>
<dbReference type="EMBL" id="CP043506">
    <property type="protein sequence ID" value="QEO18209.1"/>
    <property type="molecule type" value="Genomic_DNA"/>
</dbReference>
<dbReference type="FunFam" id="3.40.50.300:FF:000056">
    <property type="entry name" value="Cell division ATP-binding protein FtsE"/>
    <property type="match status" value="1"/>
</dbReference>
<evidence type="ECO:0000256" key="1">
    <source>
        <dbReference type="ARBA" id="ARBA00002579"/>
    </source>
</evidence>
<dbReference type="PROSITE" id="PS00211">
    <property type="entry name" value="ABC_TRANSPORTER_1"/>
    <property type="match status" value="1"/>
</dbReference>
<dbReference type="Gene3D" id="3.40.50.300">
    <property type="entry name" value="P-loop containing nucleotide triphosphate hydrolases"/>
    <property type="match status" value="1"/>
</dbReference>
<organism evidence="12 13">
    <name type="scientific">Acetobacter vaccinii</name>
    <dbReference type="NCBI Taxonomy" id="2592655"/>
    <lineage>
        <taxon>Bacteria</taxon>
        <taxon>Pseudomonadati</taxon>
        <taxon>Pseudomonadota</taxon>
        <taxon>Alphaproteobacteria</taxon>
        <taxon>Acetobacterales</taxon>
        <taxon>Acetobacteraceae</taxon>
        <taxon>Acetobacter</taxon>
    </lineage>
</organism>
<dbReference type="InterPro" id="IPR045865">
    <property type="entry name" value="ACT-like_dom_sf"/>
</dbReference>
<dbReference type="CDD" id="cd03258">
    <property type="entry name" value="ABC_MetN_methionine_transporter"/>
    <property type="match status" value="1"/>
</dbReference>
<reference evidence="12 13" key="1">
    <citation type="submission" date="2019-09" db="EMBL/GenBank/DDBJ databases">
        <title>Genome sequencing of strain KACC 21233.</title>
        <authorList>
            <person name="Heo J."/>
            <person name="Kim S.-J."/>
            <person name="Kim J.-S."/>
            <person name="Hong S.-B."/>
            <person name="Kwon S.-W."/>
        </authorList>
    </citation>
    <scope>NUCLEOTIDE SEQUENCE [LARGE SCALE GENOMIC DNA]</scope>
    <source>
        <strain evidence="12 13">KACC 21233</strain>
    </source>
</reference>
<dbReference type="InterPro" id="IPR017871">
    <property type="entry name" value="ABC_transporter-like_CS"/>
</dbReference>
<dbReference type="GO" id="GO:0005524">
    <property type="term" value="F:ATP binding"/>
    <property type="evidence" value="ECO:0007669"/>
    <property type="project" value="UniProtKB-KW"/>
</dbReference>
<dbReference type="PANTHER" id="PTHR43166">
    <property type="entry name" value="AMINO ACID IMPORT ATP-BINDING PROTEIN"/>
    <property type="match status" value="1"/>
</dbReference>
<evidence type="ECO:0000256" key="10">
    <source>
        <dbReference type="ARBA" id="ARBA00023136"/>
    </source>
</evidence>
<protein>
    <recommendedName>
        <fullName evidence="3">Cell division ATP-binding protein FtsE</fullName>
    </recommendedName>
</protein>
<evidence type="ECO:0000256" key="8">
    <source>
        <dbReference type="ARBA" id="ARBA00022967"/>
    </source>
</evidence>
<dbReference type="GO" id="GO:0005886">
    <property type="term" value="C:plasma membrane"/>
    <property type="evidence" value="ECO:0007669"/>
    <property type="project" value="UniProtKB-ARBA"/>
</dbReference>
<dbReference type="KEGG" id="acek:FLP30_11140"/>
<evidence type="ECO:0000256" key="3">
    <source>
        <dbReference type="ARBA" id="ARBA00020019"/>
    </source>
</evidence>
<dbReference type="InterPro" id="IPR041701">
    <property type="entry name" value="MetN_ABC"/>
</dbReference>
<dbReference type="SUPFAM" id="SSF55021">
    <property type="entry name" value="ACT-like"/>
    <property type="match status" value="1"/>
</dbReference>
<evidence type="ECO:0000313" key="12">
    <source>
        <dbReference type="EMBL" id="QEO18209.1"/>
    </source>
</evidence>
<sequence>MVKNLLRVEHATRRFGSHTALDDVSVQLRSGEILGIIGRSGAGKSTLLRCLNGLERLDSGRILIEDRDITTLPERELVQVRRRIGLVFQHFNLLNSRTVAGNIELPLKIAGAPRDKRRARVAELLDLVGLAGHADKRPSQLSGGQKQRVGIARALVADPALLLCDEATSALDPETTLSILDLLHDINRQLGLTIILITHEMDVIRRIAQRILVMDHGRVVEDAETAQVLRGAAQHAVTQAFLHGETTPLPDRIVALMRPDAFAGAVPVLRLALDIETTDASILSILAHQYGIDATMLCARIAEGGARIQAECVVRLSGHDEKVMNFLHQASPSMEVLGYVPADS</sequence>
<dbReference type="SUPFAM" id="SSF52540">
    <property type="entry name" value="P-loop containing nucleoside triphosphate hydrolases"/>
    <property type="match status" value="1"/>
</dbReference>
<evidence type="ECO:0000259" key="11">
    <source>
        <dbReference type="PROSITE" id="PS50893"/>
    </source>
</evidence>
<evidence type="ECO:0000256" key="2">
    <source>
        <dbReference type="ARBA" id="ARBA00005417"/>
    </source>
</evidence>
<dbReference type="Proteomes" id="UP000324536">
    <property type="component" value="Chromosome"/>
</dbReference>
<dbReference type="AlphaFoldDB" id="A0A5C1YSJ7"/>
<evidence type="ECO:0000256" key="4">
    <source>
        <dbReference type="ARBA" id="ARBA00022448"/>
    </source>
</evidence>
<name>A0A5C1YSJ7_9PROT</name>
<dbReference type="Gene3D" id="3.30.70.260">
    <property type="match status" value="1"/>
</dbReference>
<keyword evidence="13" id="KW-1185">Reference proteome</keyword>
<feature type="domain" description="ABC transporter" evidence="11">
    <location>
        <begin position="6"/>
        <end position="241"/>
    </location>
</feature>
<evidence type="ECO:0000256" key="6">
    <source>
        <dbReference type="ARBA" id="ARBA00022741"/>
    </source>
</evidence>
<dbReference type="PANTHER" id="PTHR43166:SF30">
    <property type="entry name" value="METHIONINE IMPORT ATP-BINDING PROTEIN METN"/>
    <property type="match status" value="1"/>
</dbReference>
<dbReference type="InterPro" id="IPR003593">
    <property type="entry name" value="AAA+_ATPase"/>
</dbReference>
<evidence type="ECO:0000313" key="13">
    <source>
        <dbReference type="Proteomes" id="UP000324536"/>
    </source>
</evidence>
<proteinExistence type="inferred from homology"/>
<comment type="similarity">
    <text evidence="2">Belongs to the ABC transporter superfamily.</text>
</comment>
<dbReference type="InterPro" id="IPR050086">
    <property type="entry name" value="MetN_ABC_transporter-like"/>
</dbReference>
<comment type="function">
    <text evidence="1">Part of the ABC transporter FtsEX involved in cellular division. Important for assembly or stability of the septal ring.</text>
</comment>
<evidence type="ECO:0000256" key="7">
    <source>
        <dbReference type="ARBA" id="ARBA00022840"/>
    </source>
</evidence>
<keyword evidence="4" id="KW-0813">Transport</keyword>
<dbReference type="GO" id="GO:0006865">
    <property type="term" value="P:amino acid transport"/>
    <property type="evidence" value="ECO:0007669"/>
    <property type="project" value="UniProtKB-KW"/>
</dbReference>
<evidence type="ECO:0000256" key="9">
    <source>
        <dbReference type="ARBA" id="ARBA00022970"/>
    </source>
</evidence>
<dbReference type="OrthoDB" id="9802264at2"/>
<dbReference type="PROSITE" id="PS50893">
    <property type="entry name" value="ABC_TRANSPORTER_2"/>
    <property type="match status" value="1"/>
</dbReference>
<keyword evidence="5" id="KW-1003">Cell membrane</keyword>
<dbReference type="Pfam" id="PF00005">
    <property type="entry name" value="ABC_tran"/>
    <property type="match status" value="1"/>
</dbReference>
<keyword evidence="6" id="KW-0547">Nucleotide-binding</keyword>